<dbReference type="OrthoDB" id="417678at2759"/>
<dbReference type="AlphaFoldDB" id="A0A814QLS0"/>
<dbReference type="Pfam" id="PF05186">
    <property type="entry name" value="Dpy-30"/>
    <property type="match status" value="1"/>
</dbReference>
<dbReference type="Proteomes" id="UP000663889">
    <property type="component" value="Unassembled WGS sequence"/>
</dbReference>
<dbReference type="Proteomes" id="UP000663874">
    <property type="component" value="Unassembled WGS sequence"/>
</dbReference>
<comment type="subcellular location">
    <subcellularLocation>
        <location evidence="1">Nucleus</location>
    </subcellularLocation>
</comment>
<protein>
    <submittedName>
        <fullName evidence="4">Uncharacterized protein</fullName>
    </submittedName>
</protein>
<evidence type="ECO:0000313" key="6">
    <source>
        <dbReference type="EMBL" id="CAF3741824.1"/>
    </source>
</evidence>
<comment type="similarity">
    <text evidence="2">Belongs to the dpy-30 family.</text>
</comment>
<evidence type="ECO:0000256" key="2">
    <source>
        <dbReference type="ARBA" id="ARBA00010849"/>
    </source>
</evidence>
<evidence type="ECO:0000313" key="5">
    <source>
        <dbReference type="EMBL" id="CAF1320805.1"/>
    </source>
</evidence>
<dbReference type="EMBL" id="CAJNOU010002429">
    <property type="protein sequence ID" value="CAF1320805.1"/>
    <property type="molecule type" value="Genomic_DNA"/>
</dbReference>
<dbReference type="GO" id="GO:0005634">
    <property type="term" value="C:nucleus"/>
    <property type="evidence" value="ECO:0007669"/>
    <property type="project" value="UniProtKB-SubCell"/>
</dbReference>
<evidence type="ECO:0000256" key="3">
    <source>
        <dbReference type="ARBA" id="ARBA00023242"/>
    </source>
</evidence>
<name>A0A814QLS0_9BILA</name>
<dbReference type="CDD" id="cd22965">
    <property type="entry name" value="DD_DPY30_SDC1"/>
    <property type="match status" value="1"/>
</dbReference>
<dbReference type="Gene3D" id="1.20.890.10">
    <property type="entry name" value="cAMP-dependent protein kinase regulatory subunit, dimerization-anchoring domain"/>
    <property type="match status" value="1"/>
</dbReference>
<dbReference type="Proteomes" id="UP000663823">
    <property type="component" value="Unassembled WGS sequence"/>
</dbReference>
<evidence type="ECO:0000313" key="8">
    <source>
        <dbReference type="Proteomes" id="UP000663882"/>
    </source>
</evidence>
<dbReference type="EMBL" id="CAJOBE010001739">
    <property type="protein sequence ID" value="CAF3770415.1"/>
    <property type="molecule type" value="Genomic_DNA"/>
</dbReference>
<gene>
    <name evidence="7" type="ORF">FNK824_LOCUS13326</name>
    <name evidence="6" type="ORF">OTI717_LOCUS15064</name>
    <name evidence="4" type="ORF">RFH988_LOCUS20336</name>
    <name evidence="5" type="ORF">SEV965_LOCUS27302</name>
</gene>
<dbReference type="InterPro" id="IPR007858">
    <property type="entry name" value="Dpy-30_motif"/>
</dbReference>
<accession>A0A814QLS0</accession>
<keyword evidence="3" id="KW-0539">Nucleus</keyword>
<proteinExistence type="inferred from homology"/>
<sequence>MANLEQPPINDDINAADILLQDPSLSSVNINAGGPPQLPSHILQIIDHELNSSSAPSLADIQAYPTAAYFNKTVIPIIIEGLSIVARERPKKPIEYLAAFFIKNRERFGESV</sequence>
<evidence type="ECO:0000313" key="4">
    <source>
        <dbReference type="EMBL" id="CAF1120750.1"/>
    </source>
</evidence>
<reference evidence="4" key="1">
    <citation type="submission" date="2021-02" db="EMBL/GenBank/DDBJ databases">
        <authorList>
            <person name="Nowell W R."/>
        </authorList>
    </citation>
    <scope>NUCLEOTIDE SEQUENCE</scope>
</reference>
<dbReference type="Proteomes" id="UP000663882">
    <property type="component" value="Unassembled WGS sequence"/>
</dbReference>
<dbReference type="InterPro" id="IPR049629">
    <property type="entry name" value="DPY30_SDC1_DD"/>
</dbReference>
<organism evidence="4 8">
    <name type="scientific">Rotaria sordida</name>
    <dbReference type="NCBI Taxonomy" id="392033"/>
    <lineage>
        <taxon>Eukaryota</taxon>
        <taxon>Metazoa</taxon>
        <taxon>Spiralia</taxon>
        <taxon>Gnathifera</taxon>
        <taxon>Rotifera</taxon>
        <taxon>Eurotatoria</taxon>
        <taxon>Bdelloidea</taxon>
        <taxon>Philodinida</taxon>
        <taxon>Philodinidae</taxon>
        <taxon>Rotaria</taxon>
    </lineage>
</organism>
<evidence type="ECO:0000313" key="7">
    <source>
        <dbReference type="EMBL" id="CAF3770415.1"/>
    </source>
</evidence>
<evidence type="ECO:0000256" key="1">
    <source>
        <dbReference type="ARBA" id="ARBA00004123"/>
    </source>
</evidence>
<dbReference type="EMBL" id="CAJNOO010001242">
    <property type="protein sequence ID" value="CAF1120750.1"/>
    <property type="molecule type" value="Genomic_DNA"/>
</dbReference>
<comment type="caution">
    <text evidence="4">The sequence shown here is derived from an EMBL/GenBank/DDBJ whole genome shotgun (WGS) entry which is preliminary data.</text>
</comment>
<dbReference type="EMBL" id="CAJOAX010001740">
    <property type="protein sequence ID" value="CAF3741824.1"/>
    <property type="molecule type" value="Genomic_DNA"/>
</dbReference>